<dbReference type="GO" id="GO:0006235">
    <property type="term" value="P:dTTP biosynthetic process"/>
    <property type="evidence" value="ECO:0007669"/>
    <property type="project" value="UniProtKB-UniRule"/>
</dbReference>
<comment type="caution">
    <text evidence="8">Lacks conserved residue(s) required for the propagation of feature annotation.</text>
</comment>
<dbReference type="EC" id="2.7.4.9" evidence="8"/>
<evidence type="ECO:0000256" key="6">
    <source>
        <dbReference type="ARBA" id="ARBA00022840"/>
    </source>
</evidence>
<dbReference type="AlphaFoldDB" id="A0A1F5FY39"/>
<comment type="catalytic activity">
    <reaction evidence="7 8">
        <text>dTMP + ATP = dTDP + ADP</text>
        <dbReference type="Rhea" id="RHEA:13517"/>
        <dbReference type="ChEBI" id="CHEBI:30616"/>
        <dbReference type="ChEBI" id="CHEBI:58369"/>
        <dbReference type="ChEBI" id="CHEBI:63528"/>
        <dbReference type="ChEBI" id="CHEBI:456216"/>
        <dbReference type="EC" id="2.7.4.9"/>
    </reaction>
</comment>
<dbReference type="EMBL" id="MFBA01000057">
    <property type="protein sequence ID" value="OGD84538.1"/>
    <property type="molecule type" value="Genomic_DNA"/>
</dbReference>
<sequence>MVRKGKPVLARKQRGKLIVFEGADGSGKATQVELLRSFLEKKNYPHVAFDFPRYQETFHAKTIAKYLSGEYGDPTQQNPYLVSLVYALDRLTAREEIYYALNDGKVVLANRYVSSNKAHQGVKLPKSKRKDFFAWLDELEYDVNKIPREDLVIFLYVPFAVSMRLVKERGRKFTGRVDLHEENRRYQKEVEKVYLQLAKNPQWVKIVCVGQNGTLLSKDVIHAEILRVLKKKAILNYS</sequence>
<evidence type="ECO:0000256" key="2">
    <source>
        <dbReference type="ARBA" id="ARBA00022679"/>
    </source>
</evidence>
<reference evidence="10 11" key="1">
    <citation type="journal article" date="2016" name="Nat. Commun.">
        <title>Thousands of microbial genomes shed light on interconnected biogeochemical processes in an aquifer system.</title>
        <authorList>
            <person name="Anantharaman K."/>
            <person name="Brown C.T."/>
            <person name="Hug L.A."/>
            <person name="Sharon I."/>
            <person name="Castelle C.J."/>
            <person name="Probst A.J."/>
            <person name="Thomas B.C."/>
            <person name="Singh A."/>
            <person name="Wilkins M.J."/>
            <person name="Karaoz U."/>
            <person name="Brodie E.L."/>
            <person name="Williams K.H."/>
            <person name="Hubbard S.S."/>
            <person name="Banfield J.F."/>
        </authorList>
    </citation>
    <scope>NUCLEOTIDE SEQUENCE [LARGE SCALE GENOMIC DNA]</scope>
</reference>
<gene>
    <name evidence="8" type="primary">tmk</name>
    <name evidence="10" type="ORF">A2696_01875</name>
</gene>
<evidence type="ECO:0000256" key="1">
    <source>
        <dbReference type="ARBA" id="ARBA00009776"/>
    </source>
</evidence>
<protein>
    <recommendedName>
        <fullName evidence="8">Thymidylate kinase</fullName>
        <ecNumber evidence="8">2.7.4.9</ecNumber>
    </recommendedName>
    <alternativeName>
        <fullName evidence="8">dTMP kinase</fullName>
    </alternativeName>
</protein>
<dbReference type="InterPro" id="IPR039430">
    <property type="entry name" value="Thymidylate_kin-like_dom"/>
</dbReference>
<dbReference type="PANTHER" id="PTHR10344:SF4">
    <property type="entry name" value="UMP-CMP KINASE 2, MITOCHONDRIAL"/>
    <property type="match status" value="1"/>
</dbReference>
<evidence type="ECO:0000313" key="10">
    <source>
        <dbReference type="EMBL" id="OGD84538.1"/>
    </source>
</evidence>
<feature type="domain" description="Thymidylate kinase-like" evidence="9">
    <location>
        <begin position="20"/>
        <end position="211"/>
    </location>
</feature>
<evidence type="ECO:0000259" key="9">
    <source>
        <dbReference type="Pfam" id="PF02223"/>
    </source>
</evidence>
<evidence type="ECO:0000256" key="5">
    <source>
        <dbReference type="ARBA" id="ARBA00022777"/>
    </source>
</evidence>
<evidence type="ECO:0000256" key="4">
    <source>
        <dbReference type="ARBA" id="ARBA00022741"/>
    </source>
</evidence>
<evidence type="ECO:0000313" key="11">
    <source>
        <dbReference type="Proteomes" id="UP000177069"/>
    </source>
</evidence>
<dbReference type="GO" id="GO:0005524">
    <property type="term" value="F:ATP binding"/>
    <property type="evidence" value="ECO:0007669"/>
    <property type="project" value="UniProtKB-UniRule"/>
</dbReference>
<dbReference type="GO" id="GO:0006233">
    <property type="term" value="P:dTDP biosynthetic process"/>
    <property type="evidence" value="ECO:0007669"/>
    <property type="project" value="InterPro"/>
</dbReference>
<dbReference type="Proteomes" id="UP000177069">
    <property type="component" value="Unassembled WGS sequence"/>
</dbReference>
<dbReference type="Gene3D" id="3.40.50.300">
    <property type="entry name" value="P-loop containing nucleotide triphosphate hydrolases"/>
    <property type="match status" value="1"/>
</dbReference>
<keyword evidence="5 8" id="KW-0418">Kinase</keyword>
<name>A0A1F5FY39_9BACT</name>
<evidence type="ECO:0000256" key="8">
    <source>
        <dbReference type="HAMAP-Rule" id="MF_00165"/>
    </source>
</evidence>
<comment type="similarity">
    <text evidence="1 8">Belongs to the thymidylate kinase family.</text>
</comment>
<keyword evidence="6 8" id="KW-0067">ATP-binding</keyword>
<dbReference type="PANTHER" id="PTHR10344">
    <property type="entry name" value="THYMIDYLATE KINASE"/>
    <property type="match status" value="1"/>
</dbReference>
<comment type="caution">
    <text evidence="10">The sequence shown here is derived from an EMBL/GenBank/DDBJ whole genome shotgun (WGS) entry which is preliminary data.</text>
</comment>
<keyword evidence="2 8" id="KW-0808">Transferase</keyword>
<keyword evidence="4 8" id="KW-0547">Nucleotide-binding</keyword>
<dbReference type="GO" id="GO:0004798">
    <property type="term" value="F:dTMP kinase activity"/>
    <property type="evidence" value="ECO:0007669"/>
    <property type="project" value="UniProtKB-UniRule"/>
</dbReference>
<dbReference type="GO" id="GO:0005737">
    <property type="term" value="C:cytoplasm"/>
    <property type="evidence" value="ECO:0007669"/>
    <property type="project" value="TreeGrafter"/>
</dbReference>
<keyword evidence="3 8" id="KW-0545">Nucleotide biosynthesis</keyword>
<proteinExistence type="inferred from homology"/>
<accession>A0A1F5FY39</accession>
<evidence type="ECO:0000256" key="7">
    <source>
        <dbReference type="ARBA" id="ARBA00048743"/>
    </source>
</evidence>
<dbReference type="InterPro" id="IPR018094">
    <property type="entry name" value="Thymidylate_kinase"/>
</dbReference>
<dbReference type="InterPro" id="IPR027417">
    <property type="entry name" value="P-loop_NTPase"/>
</dbReference>
<dbReference type="HAMAP" id="MF_00165">
    <property type="entry name" value="Thymidylate_kinase"/>
    <property type="match status" value="1"/>
</dbReference>
<dbReference type="GO" id="GO:0006227">
    <property type="term" value="P:dUDP biosynthetic process"/>
    <property type="evidence" value="ECO:0007669"/>
    <property type="project" value="TreeGrafter"/>
</dbReference>
<comment type="function">
    <text evidence="8">Phosphorylation of dTMP to form dTDP in both de novo and salvage pathways of dTTP synthesis.</text>
</comment>
<evidence type="ECO:0000256" key="3">
    <source>
        <dbReference type="ARBA" id="ARBA00022727"/>
    </source>
</evidence>
<organism evidence="10 11">
    <name type="scientific">Candidatus Curtissbacteria bacterium RIFCSPHIGHO2_01_FULL_41_13</name>
    <dbReference type="NCBI Taxonomy" id="1797745"/>
    <lineage>
        <taxon>Bacteria</taxon>
        <taxon>Candidatus Curtissiibacteriota</taxon>
    </lineage>
</organism>
<dbReference type="CDD" id="cd01672">
    <property type="entry name" value="TMPK"/>
    <property type="match status" value="1"/>
</dbReference>
<dbReference type="SUPFAM" id="SSF52540">
    <property type="entry name" value="P-loop containing nucleoside triphosphate hydrolases"/>
    <property type="match status" value="1"/>
</dbReference>
<dbReference type="Pfam" id="PF02223">
    <property type="entry name" value="Thymidylate_kin"/>
    <property type="match status" value="1"/>
</dbReference>